<feature type="transmembrane region" description="Helical" evidence="1">
    <location>
        <begin position="62"/>
        <end position="84"/>
    </location>
</feature>
<feature type="transmembrane region" description="Helical" evidence="1">
    <location>
        <begin position="34"/>
        <end position="55"/>
    </location>
</feature>
<comment type="caution">
    <text evidence="2">The sequence shown here is derived from an EMBL/GenBank/DDBJ whole genome shotgun (WGS) entry which is preliminary data.</text>
</comment>
<dbReference type="PATRIC" id="fig|1423792.3.peg.2774"/>
<keyword evidence="1" id="KW-1133">Transmembrane helix</keyword>
<keyword evidence="1" id="KW-0472">Membrane</keyword>
<feature type="transmembrane region" description="Helical" evidence="1">
    <location>
        <begin position="96"/>
        <end position="120"/>
    </location>
</feature>
<accession>A0A0R1MYX1</accession>
<evidence type="ECO:0000313" key="3">
    <source>
        <dbReference type="Proteomes" id="UP000051330"/>
    </source>
</evidence>
<proteinExistence type="predicted"/>
<sequence length="125" mass="13967">MSAVSNQTWRTDIVLIVFLILCAIARFVEPLGTWFNIVLVVAVAASIGWLGWLIWQQKGGRWGIVDAAITLFLVGFFVVVHVRLQSEPAIFRGSQYMTWFLAEAVYLVGRSTVVALAAVAKKRER</sequence>
<protein>
    <submittedName>
        <fullName evidence="2">Uncharacterized protein</fullName>
    </submittedName>
</protein>
<keyword evidence="3" id="KW-1185">Reference proteome</keyword>
<gene>
    <name evidence="2" type="ORF">FD09_GL002711</name>
</gene>
<evidence type="ECO:0000313" key="2">
    <source>
        <dbReference type="EMBL" id="KRL12729.1"/>
    </source>
</evidence>
<evidence type="ECO:0000256" key="1">
    <source>
        <dbReference type="SAM" id="Phobius"/>
    </source>
</evidence>
<keyword evidence="1" id="KW-0812">Transmembrane</keyword>
<organism evidence="2 3">
    <name type="scientific">Schleiferilactobacillus perolens DSM 12744</name>
    <dbReference type="NCBI Taxonomy" id="1423792"/>
    <lineage>
        <taxon>Bacteria</taxon>
        <taxon>Bacillati</taxon>
        <taxon>Bacillota</taxon>
        <taxon>Bacilli</taxon>
        <taxon>Lactobacillales</taxon>
        <taxon>Lactobacillaceae</taxon>
        <taxon>Schleiferilactobacillus</taxon>
    </lineage>
</organism>
<dbReference type="Proteomes" id="UP000051330">
    <property type="component" value="Unassembled WGS sequence"/>
</dbReference>
<dbReference type="AlphaFoldDB" id="A0A0R1MYX1"/>
<reference evidence="2 3" key="1">
    <citation type="journal article" date="2015" name="Genome Announc.">
        <title>Expanding the biotechnology potential of lactobacilli through comparative genomics of 213 strains and associated genera.</title>
        <authorList>
            <person name="Sun Z."/>
            <person name="Harris H.M."/>
            <person name="McCann A."/>
            <person name="Guo C."/>
            <person name="Argimon S."/>
            <person name="Zhang W."/>
            <person name="Yang X."/>
            <person name="Jeffery I.B."/>
            <person name="Cooney J.C."/>
            <person name="Kagawa T.F."/>
            <person name="Liu W."/>
            <person name="Song Y."/>
            <person name="Salvetti E."/>
            <person name="Wrobel A."/>
            <person name="Rasinkangas P."/>
            <person name="Parkhill J."/>
            <person name="Rea M.C."/>
            <person name="O'Sullivan O."/>
            <person name="Ritari J."/>
            <person name="Douillard F.P."/>
            <person name="Paul Ross R."/>
            <person name="Yang R."/>
            <person name="Briner A.E."/>
            <person name="Felis G.E."/>
            <person name="de Vos W.M."/>
            <person name="Barrangou R."/>
            <person name="Klaenhammer T.R."/>
            <person name="Caufield P.W."/>
            <person name="Cui Y."/>
            <person name="Zhang H."/>
            <person name="O'Toole P.W."/>
        </authorList>
    </citation>
    <scope>NUCLEOTIDE SEQUENCE [LARGE SCALE GENOMIC DNA]</scope>
    <source>
        <strain evidence="2 3">DSM 12744</strain>
    </source>
</reference>
<feature type="transmembrane region" description="Helical" evidence="1">
    <location>
        <begin position="12"/>
        <end position="28"/>
    </location>
</feature>
<dbReference type="STRING" id="1423792.FD09_GL002711"/>
<name>A0A0R1MYX1_9LACO</name>
<dbReference type="EMBL" id="AZEC01000006">
    <property type="protein sequence ID" value="KRL12729.1"/>
    <property type="molecule type" value="Genomic_DNA"/>
</dbReference>